<dbReference type="InterPro" id="IPR000644">
    <property type="entry name" value="CBS_dom"/>
</dbReference>
<evidence type="ECO:0000259" key="5">
    <source>
        <dbReference type="PROSITE" id="PS51371"/>
    </source>
</evidence>
<evidence type="ECO:0000256" key="3">
    <source>
        <dbReference type="PROSITE-ProRule" id="PRU01249"/>
    </source>
</evidence>
<feature type="binding site" evidence="3">
    <location>
        <position position="219"/>
    </location>
    <ligand>
        <name>Zn(2+)</name>
        <dbReference type="ChEBI" id="CHEBI:29105"/>
    </ligand>
</feature>
<evidence type="ECO:0000313" key="7">
    <source>
        <dbReference type="EMBL" id="SDF51085.1"/>
    </source>
</evidence>
<feature type="binding site" evidence="3">
    <location>
        <position position="222"/>
    </location>
    <ligand>
        <name>Fe cation</name>
        <dbReference type="ChEBI" id="CHEBI:24875"/>
    </ligand>
</feature>
<accession>A0A1G7LNM5</accession>
<feature type="domain" description="CBS" evidence="5">
    <location>
        <begin position="11"/>
        <end position="66"/>
    </location>
</feature>
<evidence type="ECO:0000256" key="1">
    <source>
        <dbReference type="ARBA" id="ARBA00023122"/>
    </source>
</evidence>
<sequence length="244" mass="24140">MRTDTTVRDVMHREFLGVSESDSLSDAAALLVEEGTNCLVVVRGGEPVGRLESRDALDALLSATGVAGGSETETAPTDLTVGEAMGPPLPTVSPDDSLAALEERLVAEGTDRVVAVDDGEAVGVVTDGDALAAGAPRSGAGADGFGDEGAASDPRSDGTVLSTAAAADSDAERGAEATMDPEATAERVAGESRDEPAGTDGGADPVAEAASGASTQGVCENCGALVPDLVTANGQAVCPNCRDI</sequence>
<dbReference type="OrthoDB" id="65817at2157"/>
<feature type="binding site" evidence="3">
    <location>
        <position position="222"/>
    </location>
    <ligand>
        <name>Zn(2+)</name>
        <dbReference type="ChEBI" id="CHEBI:29105"/>
    </ligand>
</feature>
<dbReference type="EMBL" id="FNBO01000005">
    <property type="protein sequence ID" value="SDF51085.1"/>
    <property type="molecule type" value="Genomic_DNA"/>
</dbReference>
<keyword evidence="1 2" id="KW-0129">CBS domain</keyword>
<feature type="compositionally biased region" description="Basic and acidic residues" evidence="4">
    <location>
        <begin position="184"/>
        <end position="196"/>
    </location>
</feature>
<feature type="binding site" evidence="3">
    <location>
        <position position="238"/>
    </location>
    <ligand>
        <name>Fe cation</name>
        <dbReference type="ChEBI" id="CHEBI:24875"/>
    </ligand>
</feature>
<dbReference type="Pfam" id="PF00571">
    <property type="entry name" value="CBS"/>
    <property type="match status" value="2"/>
</dbReference>
<protein>
    <submittedName>
        <fullName evidence="7">CBS domain-containing protein</fullName>
    </submittedName>
</protein>
<dbReference type="RefSeq" id="WP_149798416.1">
    <property type="nucleotide sequence ID" value="NZ_FNBO01000005.1"/>
</dbReference>
<dbReference type="CDD" id="cd02205">
    <property type="entry name" value="CBS_pair_SF"/>
    <property type="match status" value="1"/>
</dbReference>
<feature type="binding site" evidence="3">
    <location>
        <position position="241"/>
    </location>
    <ligand>
        <name>Zn(2+)</name>
        <dbReference type="ChEBI" id="CHEBI:29105"/>
    </ligand>
</feature>
<dbReference type="SUPFAM" id="SSF54631">
    <property type="entry name" value="CBS-domain pair"/>
    <property type="match status" value="1"/>
</dbReference>
<dbReference type="InterPro" id="IPR044065">
    <property type="entry name" value="ACP_MB"/>
</dbReference>
<reference evidence="7 8" key="1">
    <citation type="submission" date="2016-10" db="EMBL/GenBank/DDBJ databases">
        <authorList>
            <person name="Varghese N."/>
            <person name="Submissions S."/>
        </authorList>
    </citation>
    <scope>NUCLEOTIDE SEQUENCE [LARGE SCALE GENOMIC DNA]</scope>
    <source>
        <strain evidence="7 8">CGMCC 1.3527</strain>
    </source>
</reference>
<keyword evidence="3" id="KW-0408">Iron</keyword>
<dbReference type="PROSITE" id="PS51901">
    <property type="entry name" value="ACP_MB"/>
    <property type="match status" value="1"/>
</dbReference>
<keyword evidence="3" id="KW-0862">Zinc</keyword>
<feature type="binding site" evidence="3">
    <location>
        <position position="241"/>
    </location>
    <ligand>
        <name>Fe cation</name>
        <dbReference type="ChEBI" id="CHEBI:24875"/>
    </ligand>
</feature>
<dbReference type="PANTHER" id="PTHR43080:SF2">
    <property type="entry name" value="CBS DOMAIN-CONTAINING PROTEIN"/>
    <property type="match status" value="1"/>
</dbReference>
<dbReference type="InterPro" id="IPR046342">
    <property type="entry name" value="CBS_dom_sf"/>
</dbReference>
<dbReference type="GO" id="GO:0046872">
    <property type="term" value="F:metal ion binding"/>
    <property type="evidence" value="ECO:0007669"/>
    <property type="project" value="UniProtKB-KW"/>
</dbReference>
<dbReference type="InterPro" id="IPR051257">
    <property type="entry name" value="Diverse_CBS-Domain"/>
</dbReference>
<dbReference type="AlphaFoldDB" id="A0A1G7LNM5"/>
<feature type="binding site" evidence="3">
    <location>
        <position position="238"/>
    </location>
    <ligand>
        <name>Zn(2+)</name>
        <dbReference type="ChEBI" id="CHEBI:29105"/>
    </ligand>
</feature>
<evidence type="ECO:0000256" key="4">
    <source>
        <dbReference type="SAM" id="MobiDB-lite"/>
    </source>
</evidence>
<evidence type="ECO:0000259" key="6">
    <source>
        <dbReference type="PROSITE" id="PS51901"/>
    </source>
</evidence>
<organism evidence="7 8">
    <name type="scientific">Halorubrum xinjiangense</name>
    <dbReference type="NCBI Taxonomy" id="261291"/>
    <lineage>
        <taxon>Archaea</taxon>
        <taxon>Methanobacteriati</taxon>
        <taxon>Methanobacteriota</taxon>
        <taxon>Stenosarchaea group</taxon>
        <taxon>Halobacteria</taxon>
        <taxon>Halobacteriales</taxon>
        <taxon>Haloferacaceae</taxon>
        <taxon>Halorubrum</taxon>
    </lineage>
</organism>
<dbReference type="Proteomes" id="UP000324020">
    <property type="component" value="Unassembled WGS sequence"/>
</dbReference>
<proteinExistence type="predicted"/>
<gene>
    <name evidence="7" type="ORF">SAMN04488067_10553</name>
</gene>
<dbReference type="SMART" id="SM00116">
    <property type="entry name" value="CBS"/>
    <property type="match status" value="2"/>
</dbReference>
<dbReference type="Gene3D" id="3.10.580.10">
    <property type="entry name" value="CBS-domain"/>
    <property type="match status" value="1"/>
</dbReference>
<name>A0A1G7LNM5_9EURY</name>
<evidence type="ECO:0000256" key="2">
    <source>
        <dbReference type="PROSITE-ProRule" id="PRU00703"/>
    </source>
</evidence>
<keyword evidence="3" id="KW-0479">Metal-binding</keyword>
<feature type="binding site" evidence="3">
    <location>
        <position position="219"/>
    </location>
    <ligand>
        <name>Fe cation</name>
        <dbReference type="ChEBI" id="CHEBI:24875"/>
    </ligand>
</feature>
<feature type="region of interest" description="Disordered" evidence="4">
    <location>
        <begin position="131"/>
        <end position="209"/>
    </location>
</feature>
<feature type="domain" description="CBS" evidence="5">
    <location>
        <begin position="85"/>
        <end position="141"/>
    </location>
</feature>
<dbReference type="PROSITE" id="PS51371">
    <property type="entry name" value="CBS"/>
    <property type="match status" value="2"/>
</dbReference>
<keyword evidence="8" id="KW-1185">Reference proteome</keyword>
<dbReference type="PANTHER" id="PTHR43080">
    <property type="entry name" value="CBS DOMAIN-CONTAINING PROTEIN CBSX3, MITOCHONDRIAL"/>
    <property type="match status" value="1"/>
</dbReference>
<evidence type="ECO:0000313" key="8">
    <source>
        <dbReference type="Proteomes" id="UP000324020"/>
    </source>
</evidence>
<feature type="domain" description="ACP-type MB" evidence="6">
    <location>
        <begin position="214"/>
        <end position="244"/>
    </location>
</feature>